<organism evidence="2">
    <name type="scientific">Tanacetum cinerariifolium</name>
    <name type="common">Dalmatian daisy</name>
    <name type="synonym">Chrysanthemum cinerariifolium</name>
    <dbReference type="NCBI Taxonomy" id="118510"/>
    <lineage>
        <taxon>Eukaryota</taxon>
        <taxon>Viridiplantae</taxon>
        <taxon>Streptophyta</taxon>
        <taxon>Embryophyta</taxon>
        <taxon>Tracheophyta</taxon>
        <taxon>Spermatophyta</taxon>
        <taxon>Magnoliopsida</taxon>
        <taxon>eudicotyledons</taxon>
        <taxon>Gunneridae</taxon>
        <taxon>Pentapetalae</taxon>
        <taxon>asterids</taxon>
        <taxon>campanulids</taxon>
        <taxon>Asterales</taxon>
        <taxon>Asteraceae</taxon>
        <taxon>Asteroideae</taxon>
        <taxon>Anthemideae</taxon>
        <taxon>Anthemidinae</taxon>
        <taxon>Tanacetum</taxon>
    </lineage>
</organism>
<feature type="region of interest" description="Disordered" evidence="1">
    <location>
        <begin position="1"/>
        <end position="55"/>
    </location>
</feature>
<evidence type="ECO:0000256" key="1">
    <source>
        <dbReference type="SAM" id="MobiDB-lite"/>
    </source>
</evidence>
<sequence>QPLPAAASPTTDSPGYIPESDPDEDPANYPTDHDDDDEEEEEEPSGDDADEEDEE</sequence>
<feature type="non-terminal residue" evidence="2">
    <location>
        <position position="55"/>
    </location>
</feature>
<comment type="caution">
    <text evidence="2">The sequence shown here is derived from an EMBL/GenBank/DDBJ whole genome shotgun (WGS) entry which is preliminary data.</text>
</comment>
<feature type="non-terminal residue" evidence="2">
    <location>
        <position position="1"/>
    </location>
</feature>
<evidence type="ECO:0000313" key="2">
    <source>
        <dbReference type="EMBL" id="GFD63131.1"/>
    </source>
</evidence>
<proteinExistence type="predicted"/>
<protein>
    <submittedName>
        <fullName evidence="2">Uncharacterized protein</fullName>
    </submittedName>
</protein>
<dbReference type="EMBL" id="BKCJ011961932">
    <property type="protein sequence ID" value="GFD63131.1"/>
    <property type="molecule type" value="Genomic_DNA"/>
</dbReference>
<accession>A0A699Y3C9</accession>
<name>A0A699Y3C9_TANCI</name>
<reference evidence="2" key="1">
    <citation type="journal article" date="2019" name="Sci. Rep.">
        <title>Draft genome of Tanacetum cinerariifolium, the natural source of mosquito coil.</title>
        <authorList>
            <person name="Yamashiro T."/>
            <person name="Shiraishi A."/>
            <person name="Satake H."/>
            <person name="Nakayama K."/>
        </authorList>
    </citation>
    <scope>NUCLEOTIDE SEQUENCE</scope>
</reference>
<gene>
    <name evidence="2" type="ORF">Tci_935100</name>
</gene>
<feature type="compositionally biased region" description="Acidic residues" evidence="1">
    <location>
        <begin position="33"/>
        <end position="55"/>
    </location>
</feature>
<dbReference type="AlphaFoldDB" id="A0A699Y3C9"/>